<evidence type="ECO:0000313" key="3">
    <source>
        <dbReference type="EMBL" id="KNZ62073.1"/>
    </source>
</evidence>
<keyword evidence="4" id="KW-1185">Reference proteome</keyword>
<dbReference type="OrthoDB" id="109171at2759"/>
<feature type="region of interest" description="Disordered" evidence="1">
    <location>
        <begin position="139"/>
        <end position="160"/>
    </location>
</feature>
<accession>A0A0L6VMT0</accession>
<dbReference type="GO" id="GO:0046983">
    <property type="term" value="F:protein dimerization activity"/>
    <property type="evidence" value="ECO:0007669"/>
    <property type="project" value="InterPro"/>
</dbReference>
<dbReference type="AlphaFoldDB" id="A0A0L6VMT0"/>
<evidence type="ECO:0000313" key="4">
    <source>
        <dbReference type="Proteomes" id="UP000037035"/>
    </source>
</evidence>
<dbReference type="EMBL" id="LAVV01003532">
    <property type="protein sequence ID" value="KNZ62073.1"/>
    <property type="molecule type" value="Genomic_DNA"/>
</dbReference>
<sequence>MKGYLPVPIKANAVLLQLSAGLKLRRKQSHTSRIRNQPGKLLGCDCLKEGFEVGSYKAYFTPEHMFPMNQLPVIPHEKAGKRHAQLKILNSRGAIWHVRARCYVNSVRWLAVVPPTHPTPLTSCLQASLKSSNLEVKTMTPATESNTRTHSQDSKKSLYRKNKQNITSLDEEIDQYLNAECEEEANQPLAFWKANLEWFPSLSNMARSRTYLASSAPCEHAFSVGQHIYPYTQNKMSIKTLES</sequence>
<feature type="domain" description="HAT C-terminal dimerisation" evidence="2">
    <location>
        <begin position="172"/>
        <end position="239"/>
    </location>
</feature>
<dbReference type="InterPro" id="IPR008906">
    <property type="entry name" value="HATC_C_dom"/>
</dbReference>
<dbReference type="Pfam" id="PF05699">
    <property type="entry name" value="Dimer_Tnp_hAT"/>
    <property type="match status" value="1"/>
</dbReference>
<dbReference type="Proteomes" id="UP000037035">
    <property type="component" value="Unassembled WGS sequence"/>
</dbReference>
<dbReference type="VEuPathDB" id="FungiDB:VP01_1317g4"/>
<dbReference type="SUPFAM" id="SSF53098">
    <property type="entry name" value="Ribonuclease H-like"/>
    <property type="match status" value="1"/>
</dbReference>
<dbReference type="InterPro" id="IPR012337">
    <property type="entry name" value="RNaseH-like_sf"/>
</dbReference>
<comment type="caution">
    <text evidence="3">The sequence shown here is derived from an EMBL/GenBank/DDBJ whole genome shotgun (WGS) entry which is preliminary data.</text>
</comment>
<gene>
    <name evidence="3" type="ORF">VP01_1317g4</name>
</gene>
<name>A0A0L6VMT0_9BASI</name>
<evidence type="ECO:0000259" key="2">
    <source>
        <dbReference type="Pfam" id="PF05699"/>
    </source>
</evidence>
<evidence type="ECO:0000256" key="1">
    <source>
        <dbReference type="SAM" id="MobiDB-lite"/>
    </source>
</evidence>
<reference evidence="3 4" key="1">
    <citation type="submission" date="2015-08" db="EMBL/GenBank/DDBJ databases">
        <title>Next Generation Sequencing and Analysis of the Genome of Puccinia sorghi L Schw, the Causal Agent of Maize Common Rust.</title>
        <authorList>
            <person name="Rochi L."/>
            <person name="Burguener G."/>
            <person name="Darino M."/>
            <person name="Turjanski A."/>
            <person name="Kreff E."/>
            <person name="Dieguez M.J."/>
            <person name="Sacco F."/>
        </authorList>
    </citation>
    <scope>NUCLEOTIDE SEQUENCE [LARGE SCALE GENOMIC DNA]</scope>
    <source>
        <strain evidence="3 4">RO10H11247</strain>
    </source>
</reference>
<protein>
    <recommendedName>
        <fullName evidence="2">HAT C-terminal dimerisation domain-containing protein</fullName>
    </recommendedName>
</protein>
<feature type="compositionally biased region" description="Polar residues" evidence="1">
    <location>
        <begin position="139"/>
        <end position="149"/>
    </location>
</feature>
<organism evidence="3 4">
    <name type="scientific">Puccinia sorghi</name>
    <dbReference type="NCBI Taxonomy" id="27349"/>
    <lineage>
        <taxon>Eukaryota</taxon>
        <taxon>Fungi</taxon>
        <taxon>Dikarya</taxon>
        <taxon>Basidiomycota</taxon>
        <taxon>Pucciniomycotina</taxon>
        <taxon>Pucciniomycetes</taxon>
        <taxon>Pucciniales</taxon>
        <taxon>Pucciniaceae</taxon>
        <taxon>Puccinia</taxon>
    </lineage>
</organism>
<proteinExistence type="predicted"/>